<sequence length="523" mass="58373">MDIGASIGSLTYIQDQIKEEEEEKEKEVLITKKKSIGQYESDSFRCLLPQIYASLVAAAYQIQNGVVMSFSAVLISQIEVPDPEIVSTTAQNTLMASAFTMIAPLGSTTSGFLMDRFGRLNTVKLGLIPTIAGWILVATANSMTPIICGRVLLGIGACWSSNPAVVYMTEIAHPKLRMSLNQLGPTYVSLGLIFGYISGSYISWRVISWIWSVAVIFPIIGVCFLHESPPWLVLKGKYDQAKKSLNYLHKNQPQPPGMKESFAELQFELLKGQREEIEKKSNNNGGLRSILKEFLKPTGYKPLLIMCPLFFCQQFSGIYITMYYSIQFIKEAGTELNPYYASALIGAIRLVMAICNIFILKHVTRRTAIISSAIGMAIFMYIAGQYTLWIKHGVSTATWVPVTALLMYVVCSVIGMMFLPFMIISEIFPLVIRGVGYTVASSLATVFMFSALQSYYWLNDTLGGAAHLQWFFSIVCVIGAIYTYLFLPETKGKKLTDISEYFNTGWMYIGRDDNNKKNSRDIS</sequence>
<keyword evidence="8" id="KW-1185">Reference proteome</keyword>
<proteinExistence type="predicted"/>
<comment type="subcellular location">
    <subcellularLocation>
        <location evidence="1">Membrane</location>
        <topology evidence="1">Multi-pass membrane protein</topology>
    </subcellularLocation>
</comment>
<dbReference type="FunFam" id="1.20.1250.20:FF:000249">
    <property type="entry name" value="facilitated trehalose transporter Tret1"/>
    <property type="match status" value="1"/>
</dbReference>
<evidence type="ECO:0000313" key="7">
    <source>
        <dbReference type="EMBL" id="CAG9826200.1"/>
    </source>
</evidence>
<protein>
    <recommendedName>
        <fullName evidence="6">Major facilitator superfamily (MFS) profile domain-containing protein</fullName>
    </recommendedName>
</protein>
<dbReference type="InterPro" id="IPR005828">
    <property type="entry name" value="MFS_sugar_transport-like"/>
</dbReference>
<feature type="transmembrane region" description="Helical" evidence="5">
    <location>
        <begin position="153"/>
        <end position="172"/>
    </location>
</feature>
<dbReference type="Proteomes" id="UP001153709">
    <property type="component" value="Chromosome 1"/>
</dbReference>
<feature type="transmembrane region" description="Helical" evidence="5">
    <location>
        <begin position="435"/>
        <end position="456"/>
    </location>
</feature>
<dbReference type="PROSITE" id="PS50850">
    <property type="entry name" value="MFS"/>
    <property type="match status" value="1"/>
</dbReference>
<evidence type="ECO:0000313" key="8">
    <source>
        <dbReference type="Proteomes" id="UP001153709"/>
    </source>
</evidence>
<dbReference type="PANTHER" id="PTHR48021:SF24">
    <property type="entry name" value="MAJOR FACILITATOR SUPERFAMILY (MFS) PROFILE DOMAIN-CONTAINING PROTEIN"/>
    <property type="match status" value="1"/>
</dbReference>
<dbReference type="InterPro" id="IPR020846">
    <property type="entry name" value="MFS_dom"/>
</dbReference>
<feature type="transmembrane region" description="Helical" evidence="5">
    <location>
        <begin position="303"/>
        <end position="326"/>
    </location>
</feature>
<dbReference type="AlphaFoldDB" id="A0A9N9X623"/>
<dbReference type="OrthoDB" id="6612291at2759"/>
<dbReference type="PANTHER" id="PTHR48021">
    <property type="match status" value="1"/>
</dbReference>
<feature type="domain" description="Major facilitator superfamily (MFS) profile" evidence="6">
    <location>
        <begin position="49"/>
        <end position="491"/>
    </location>
</feature>
<dbReference type="GO" id="GO:0022857">
    <property type="term" value="F:transmembrane transporter activity"/>
    <property type="evidence" value="ECO:0007669"/>
    <property type="project" value="InterPro"/>
</dbReference>
<gene>
    <name evidence="7" type="ORF">DIABBA_LOCUS339</name>
</gene>
<keyword evidence="2 5" id="KW-0812">Transmembrane</keyword>
<feature type="transmembrane region" description="Helical" evidence="5">
    <location>
        <begin position="399"/>
        <end position="423"/>
    </location>
</feature>
<evidence type="ECO:0000256" key="3">
    <source>
        <dbReference type="ARBA" id="ARBA00022989"/>
    </source>
</evidence>
<accession>A0A9N9X623</accession>
<evidence type="ECO:0000256" key="1">
    <source>
        <dbReference type="ARBA" id="ARBA00004141"/>
    </source>
</evidence>
<evidence type="ECO:0000259" key="6">
    <source>
        <dbReference type="PROSITE" id="PS50850"/>
    </source>
</evidence>
<organism evidence="7 8">
    <name type="scientific">Diabrotica balteata</name>
    <name type="common">Banded cucumber beetle</name>
    <dbReference type="NCBI Taxonomy" id="107213"/>
    <lineage>
        <taxon>Eukaryota</taxon>
        <taxon>Metazoa</taxon>
        <taxon>Ecdysozoa</taxon>
        <taxon>Arthropoda</taxon>
        <taxon>Hexapoda</taxon>
        <taxon>Insecta</taxon>
        <taxon>Pterygota</taxon>
        <taxon>Neoptera</taxon>
        <taxon>Endopterygota</taxon>
        <taxon>Coleoptera</taxon>
        <taxon>Polyphaga</taxon>
        <taxon>Cucujiformia</taxon>
        <taxon>Chrysomeloidea</taxon>
        <taxon>Chrysomelidae</taxon>
        <taxon>Galerucinae</taxon>
        <taxon>Diabroticina</taxon>
        <taxon>Diabroticites</taxon>
        <taxon>Diabrotica</taxon>
    </lineage>
</organism>
<feature type="transmembrane region" description="Helical" evidence="5">
    <location>
        <begin position="125"/>
        <end position="147"/>
    </location>
</feature>
<keyword evidence="3 5" id="KW-1133">Transmembrane helix</keyword>
<keyword evidence="4 5" id="KW-0472">Membrane</keyword>
<feature type="transmembrane region" description="Helical" evidence="5">
    <location>
        <begin position="338"/>
        <end position="360"/>
    </location>
</feature>
<feature type="transmembrane region" description="Helical" evidence="5">
    <location>
        <begin position="184"/>
        <end position="202"/>
    </location>
</feature>
<dbReference type="InterPro" id="IPR036259">
    <property type="entry name" value="MFS_trans_sf"/>
</dbReference>
<dbReference type="Pfam" id="PF00083">
    <property type="entry name" value="Sugar_tr"/>
    <property type="match status" value="1"/>
</dbReference>
<dbReference type="SUPFAM" id="SSF103473">
    <property type="entry name" value="MFS general substrate transporter"/>
    <property type="match status" value="1"/>
</dbReference>
<dbReference type="InterPro" id="IPR050549">
    <property type="entry name" value="MFS_Trehalose_Transporter"/>
</dbReference>
<evidence type="ECO:0000256" key="5">
    <source>
        <dbReference type="SAM" id="Phobius"/>
    </source>
</evidence>
<dbReference type="Gene3D" id="1.20.1250.20">
    <property type="entry name" value="MFS general substrate transporter like domains"/>
    <property type="match status" value="1"/>
</dbReference>
<feature type="transmembrane region" description="Helical" evidence="5">
    <location>
        <begin position="208"/>
        <end position="225"/>
    </location>
</feature>
<dbReference type="GO" id="GO:0016020">
    <property type="term" value="C:membrane"/>
    <property type="evidence" value="ECO:0007669"/>
    <property type="project" value="UniProtKB-SubCell"/>
</dbReference>
<dbReference type="EMBL" id="OU898276">
    <property type="protein sequence ID" value="CAG9826200.1"/>
    <property type="molecule type" value="Genomic_DNA"/>
</dbReference>
<evidence type="ECO:0000256" key="4">
    <source>
        <dbReference type="ARBA" id="ARBA00023136"/>
    </source>
</evidence>
<feature type="transmembrane region" description="Helical" evidence="5">
    <location>
        <begin position="367"/>
        <end position="387"/>
    </location>
</feature>
<name>A0A9N9X623_DIABA</name>
<evidence type="ECO:0000256" key="2">
    <source>
        <dbReference type="ARBA" id="ARBA00022692"/>
    </source>
</evidence>
<feature type="transmembrane region" description="Helical" evidence="5">
    <location>
        <begin position="468"/>
        <end position="487"/>
    </location>
</feature>
<reference evidence="7" key="1">
    <citation type="submission" date="2022-01" db="EMBL/GenBank/DDBJ databases">
        <authorList>
            <person name="King R."/>
        </authorList>
    </citation>
    <scope>NUCLEOTIDE SEQUENCE</scope>
</reference>